<dbReference type="STRING" id="1656094.BFC18_15325"/>
<comment type="caution">
    <text evidence="2">The sequence shown here is derived from an EMBL/GenBank/DDBJ whole genome shotgun (WGS) entry which is preliminary data.</text>
</comment>
<sequence length="242" mass="27786">MPFREITDNYTLDAIVPYFQPIVDIRSERVWRYECLARLVTPEQRVFLPSDFLYLIERHNHVQQLAEMMFCKSAVYFEDSNTPWNINLDASDLENDDLLHSLIAQLANYPNPSRVSVEVSADVAFKHYDKLKRFIDKSLHSGMGVFIDNLGKQSANIRNLMNLPLRGVKLDGSLLRRLDQHSAIEDFVLSVCDLAKERHMSIVAEHIEDADTLEKVMSMPIQYAQGFVFCEPSPQPNTATAH</sequence>
<dbReference type="GO" id="GO:0071111">
    <property type="term" value="F:cyclic-guanylate-specific phosphodiesterase activity"/>
    <property type="evidence" value="ECO:0007669"/>
    <property type="project" value="InterPro"/>
</dbReference>
<name>A0A1E7Z923_9ALTE</name>
<proteinExistence type="predicted"/>
<protein>
    <submittedName>
        <fullName evidence="2">EAL domain-containing protein</fullName>
    </submittedName>
</protein>
<dbReference type="Pfam" id="PF00563">
    <property type="entry name" value="EAL"/>
    <property type="match status" value="1"/>
</dbReference>
<dbReference type="SMART" id="SM00052">
    <property type="entry name" value="EAL"/>
    <property type="match status" value="1"/>
</dbReference>
<feature type="domain" description="EAL" evidence="1">
    <location>
        <begin position="1"/>
        <end position="242"/>
    </location>
</feature>
<evidence type="ECO:0000313" key="2">
    <source>
        <dbReference type="EMBL" id="OFC69952.1"/>
    </source>
</evidence>
<dbReference type="PROSITE" id="PS50883">
    <property type="entry name" value="EAL"/>
    <property type="match status" value="1"/>
</dbReference>
<dbReference type="CDD" id="cd01948">
    <property type="entry name" value="EAL"/>
    <property type="match status" value="1"/>
</dbReference>
<reference evidence="2 3" key="1">
    <citation type="submission" date="2016-08" db="EMBL/GenBank/DDBJ databases">
        <authorList>
            <person name="Seilhamer J.J."/>
        </authorList>
    </citation>
    <scope>NUCLEOTIDE SEQUENCE [LARGE SCALE GENOMIC DNA]</scope>
    <source>
        <strain evidence="2 3">KCTC 42603</strain>
    </source>
</reference>
<dbReference type="Proteomes" id="UP000175691">
    <property type="component" value="Unassembled WGS sequence"/>
</dbReference>
<dbReference type="PANTHER" id="PTHR33121:SF71">
    <property type="entry name" value="OXYGEN SENSOR PROTEIN DOSP"/>
    <property type="match status" value="1"/>
</dbReference>
<keyword evidence="3" id="KW-1185">Reference proteome</keyword>
<dbReference type="AlphaFoldDB" id="A0A1E7Z923"/>
<dbReference type="PANTHER" id="PTHR33121">
    <property type="entry name" value="CYCLIC DI-GMP PHOSPHODIESTERASE PDEF"/>
    <property type="match status" value="1"/>
</dbReference>
<gene>
    <name evidence="2" type="ORF">BFC18_15325</name>
</gene>
<evidence type="ECO:0000259" key="1">
    <source>
        <dbReference type="PROSITE" id="PS50883"/>
    </source>
</evidence>
<dbReference type="EMBL" id="MDHN01000032">
    <property type="protein sequence ID" value="OFC69952.1"/>
    <property type="molecule type" value="Genomic_DNA"/>
</dbReference>
<dbReference type="InterPro" id="IPR035919">
    <property type="entry name" value="EAL_sf"/>
</dbReference>
<dbReference type="Gene3D" id="3.20.20.450">
    <property type="entry name" value="EAL domain"/>
    <property type="match status" value="1"/>
</dbReference>
<dbReference type="OrthoDB" id="5894408at2"/>
<dbReference type="SUPFAM" id="SSF141868">
    <property type="entry name" value="EAL domain-like"/>
    <property type="match status" value="1"/>
</dbReference>
<accession>A0A1E7Z923</accession>
<dbReference type="InterPro" id="IPR001633">
    <property type="entry name" value="EAL_dom"/>
</dbReference>
<dbReference type="InterPro" id="IPR050706">
    <property type="entry name" value="Cyclic-di-GMP_PDE-like"/>
</dbReference>
<evidence type="ECO:0000313" key="3">
    <source>
        <dbReference type="Proteomes" id="UP000175691"/>
    </source>
</evidence>
<dbReference type="RefSeq" id="WP_070126200.1">
    <property type="nucleotide sequence ID" value="NZ_MDHN01000032.1"/>
</dbReference>
<organism evidence="2 3">
    <name type="scientific">Alteromonas confluentis</name>
    <dbReference type="NCBI Taxonomy" id="1656094"/>
    <lineage>
        <taxon>Bacteria</taxon>
        <taxon>Pseudomonadati</taxon>
        <taxon>Pseudomonadota</taxon>
        <taxon>Gammaproteobacteria</taxon>
        <taxon>Alteromonadales</taxon>
        <taxon>Alteromonadaceae</taxon>
        <taxon>Alteromonas/Salinimonas group</taxon>
        <taxon>Alteromonas</taxon>
    </lineage>
</organism>